<protein>
    <submittedName>
        <fullName evidence="1">Uncharacterized protein</fullName>
    </submittedName>
</protein>
<evidence type="ECO:0000313" key="2">
    <source>
        <dbReference type="Proteomes" id="UP000230081"/>
    </source>
</evidence>
<dbReference type="AlphaFoldDB" id="A0A2M7UVU3"/>
<name>A0A2M7UVU3_9BACT</name>
<comment type="caution">
    <text evidence="1">The sequence shown here is derived from an EMBL/GenBank/DDBJ whole genome shotgun (WGS) entry which is preliminary data.</text>
</comment>
<proteinExistence type="predicted"/>
<dbReference type="EMBL" id="PFPA01000050">
    <property type="protein sequence ID" value="PIZ88080.1"/>
    <property type="molecule type" value="Genomic_DNA"/>
</dbReference>
<feature type="non-terminal residue" evidence="1">
    <location>
        <position position="1"/>
    </location>
</feature>
<sequence length="106" mass="12411">VIKFMPSESVIRKKAVQILNKGGWATWYPSRARFKQNDIFGIIDLLAAKKKKMKKIQLTTLPNASVKRKKIKSFLKKSGVEMTIEIWCWDKKRRRFRKEKVSANTA</sequence>
<gene>
    <name evidence="1" type="ORF">COX91_02040</name>
</gene>
<accession>A0A2M7UVU3</accession>
<dbReference type="Proteomes" id="UP000230081">
    <property type="component" value="Unassembled WGS sequence"/>
</dbReference>
<reference evidence="2" key="1">
    <citation type="submission" date="2017-09" db="EMBL/GenBank/DDBJ databases">
        <title>Depth-based differentiation of microbial function through sediment-hosted aquifers and enrichment of novel symbionts in the deep terrestrial subsurface.</title>
        <authorList>
            <person name="Probst A.J."/>
            <person name="Ladd B."/>
            <person name="Jarett J.K."/>
            <person name="Geller-Mcgrath D.E."/>
            <person name="Sieber C.M.K."/>
            <person name="Emerson J.B."/>
            <person name="Anantharaman K."/>
            <person name="Thomas B.C."/>
            <person name="Malmstrom R."/>
            <person name="Stieglmeier M."/>
            <person name="Klingl A."/>
            <person name="Woyke T."/>
            <person name="Ryan C.M."/>
            <person name="Banfield J.F."/>
        </authorList>
    </citation>
    <scope>NUCLEOTIDE SEQUENCE [LARGE SCALE GENOMIC DNA]</scope>
</reference>
<organism evidence="1 2">
    <name type="scientific">Candidatus Nealsonbacteria bacterium CG_4_10_14_0_2_um_filter_39_15</name>
    <dbReference type="NCBI Taxonomy" id="1974681"/>
    <lineage>
        <taxon>Bacteria</taxon>
        <taxon>Candidatus Nealsoniibacteriota</taxon>
    </lineage>
</organism>
<evidence type="ECO:0000313" key="1">
    <source>
        <dbReference type="EMBL" id="PIZ88080.1"/>
    </source>
</evidence>